<dbReference type="AlphaFoldDB" id="E2B5T0"/>
<evidence type="ECO:0000259" key="4">
    <source>
        <dbReference type="Pfam" id="PF01755"/>
    </source>
</evidence>
<keyword evidence="6" id="KW-1185">Reference proteome</keyword>
<proteinExistence type="inferred from homology"/>
<sequence>MYNGISKEPTVLITILVRNKAHTLPYFLSLMEQLDYPKERMCLWICSDNNVDNTIEILNKWINSEGKKYHCLNVHLNATSMGFEDEKTITDWSSRRFAHVINLREQALNYARQIWTDFIWMLDADVFLTNSSTLRNLVLKGETVVAPLLKSDGMYSNFWAGMTAEYYYARTDQYEPILYREEIGCHNVPMIHSAVLIDLRRYESDHLTYKAEKLISYDGPVDDIITFAIGANKSDVPLFVCNDEIYGFVMVPLEKDETIAEDMQRLINTKVEMLAHSDYLPLSEDLKQYVTYPEKDTFNLDYIYMINLLRRPERRRRMQKLFKELGIQAEIIDAVDGRNPKAIETRT</sequence>
<feature type="domain" description="Glycosyl transferase family 25" evidence="4">
    <location>
        <begin position="303"/>
        <end position="341"/>
    </location>
</feature>
<dbReference type="SUPFAM" id="SSF53448">
    <property type="entry name" value="Nucleotide-diphospho-sugar transferases"/>
    <property type="match status" value="1"/>
</dbReference>
<dbReference type="OrthoDB" id="47375at2759"/>
<evidence type="ECO:0000313" key="6">
    <source>
        <dbReference type="Proteomes" id="UP000008237"/>
    </source>
</evidence>
<dbReference type="EMBL" id="GL445887">
    <property type="protein sequence ID" value="EFN88899.1"/>
    <property type="molecule type" value="Genomic_DNA"/>
</dbReference>
<evidence type="ECO:0000256" key="3">
    <source>
        <dbReference type="ARBA" id="ARBA00022679"/>
    </source>
</evidence>
<evidence type="ECO:0000256" key="1">
    <source>
        <dbReference type="ARBA" id="ARBA00006721"/>
    </source>
</evidence>
<dbReference type="InterPro" id="IPR002654">
    <property type="entry name" value="Glyco_trans_25"/>
</dbReference>
<name>E2B5T0_HARSA</name>
<organism evidence="6">
    <name type="scientific">Harpegnathos saltator</name>
    <name type="common">Jerdon's jumping ant</name>
    <dbReference type="NCBI Taxonomy" id="610380"/>
    <lineage>
        <taxon>Eukaryota</taxon>
        <taxon>Metazoa</taxon>
        <taxon>Ecdysozoa</taxon>
        <taxon>Arthropoda</taxon>
        <taxon>Hexapoda</taxon>
        <taxon>Insecta</taxon>
        <taxon>Pterygota</taxon>
        <taxon>Neoptera</taxon>
        <taxon>Endopterygota</taxon>
        <taxon>Hymenoptera</taxon>
        <taxon>Apocrita</taxon>
        <taxon>Aculeata</taxon>
        <taxon>Formicoidea</taxon>
        <taxon>Formicidae</taxon>
        <taxon>Ponerinae</taxon>
        <taxon>Ponerini</taxon>
        <taxon>Harpegnathos</taxon>
    </lineage>
</organism>
<dbReference type="FunCoup" id="E2B5T0">
    <property type="interactions" value="312"/>
</dbReference>
<keyword evidence="2" id="KW-0328">Glycosyltransferase</keyword>
<gene>
    <name evidence="5" type="ORF">EAI_10844</name>
</gene>
<dbReference type="PANTHER" id="PTHR10730:SF53">
    <property type="entry name" value="GLYCOSYLTRANSFERASE 25 FAMILY MEMBER"/>
    <property type="match status" value="1"/>
</dbReference>
<dbReference type="STRING" id="610380.E2B5T0"/>
<keyword evidence="3 5" id="KW-0808">Transferase</keyword>
<dbReference type="OMA" id="VCNDEIY"/>
<evidence type="ECO:0000313" key="5">
    <source>
        <dbReference type="EMBL" id="EFN88899.1"/>
    </source>
</evidence>
<evidence type="ECO:0000256" key="2">
    <source>
        <dbReference type="ARBA" id="ARBA00022676"/>
    </source>
</evidence>
<comment type="similarity">
    <text evidence="1">Belongs to the glycosyltransferase 25 family.</text>
</comment>
<dbReference type="InParanoid" id="E2B5T0"/>
<dbReference type="InterPro" id="IPR050757">
    <property type="entry name" value="Collagen_mod_GT25"/>
</dbReference>
<dbReference type="GO" id="GO:0050211">
    <property type="term" value="F:procollagen galactosyltransferase activity"/>
    <property type="evidence" value="ECO:0007669"/>
    <property type="project" value="TreeGrafter"/>
</dbReference>
<accession>E2B5T0</accession>
<dbReference type="Proteomes" id="UP000008237">
    <property type="component" value="Unassembled WGS sequence"/>
</dbReference>
<dbReference type="InterPro" id="IPR029044">
    <property type="entry name" value="Nucleotide-diphossugar_trans"/>
</dbReference>
<dbReference type="PANTHER" id="PTHR10730">
    <property type="entry name" value="PROCOLLAGEN-LYSINE,2-OXOGLUTARATE 5-DIOXYGENASE/GLYCOSYLTRANSFERASE 25 FAMILY MEMBER"/>
    <property type="match status" value="1"/>
</dbReference>
<protein>
    <submittedName>
        <fullName evidence="5">Glycosyltransferase 25 family member</fullName>
    </submittedName>
</protein>
<reference evidence="5 6" key="1">
    <citation type="journal article" date="2010" name="Science">
        <title>Genomic comparison of the ants Camponotus floridanus and Harpegnathos saltator.</title>
        <authorList>
            <person name="Bonasio R."/>
            <person name="Zhang G."/>
            <person name="Ye C."/>
            <person name="Mutti N.S."/>
            <person name="Fang X."/>
            <person name="Qin N."/>
            <person name="Donahue G."/>
            <person name="Yang P."/>
            <person name="Li Q."/>
            <person name="Li C."/>
            <person name="Zhang P."/>
            <person name="Huang Z."/>
            <person name="Berger S.L."/>
            <person name="Reinberg D."/>
            <person name="Wang J."/>
            <person name="Liebig J."/>
        </authorList>
    </citation>
    <scope>NUCLEOTIDE SEQUENCE [LARGE SCALE GENOMIC DNA]</scope>
    <source>
        <strain evidence="5 6">R22 G/1</strain>
    </source>
</reference>
<dbReference type="Gene3D" id="3.90.550.10">
    <property type="entry name" value="Spore Coat Polysaccharide Biosynthesis Protein SpsA, Chain A"/>
    <property type="match status" value="1"/>
</dbReference>
<dbReference type="Pfam" id="PF01755">
    <property type="entry name" value="Glyco_transf_25"/>
    <property type="match status" value="1"/>
</dbReference>